<feature type="compositionally biased region" description="Basic and acidic residues" evidence="1">
    <location>
        <begin position="72"/>
        <end position="83"/>
    </location>
</feature>
<comment type="caution">
    <text evidence="2">The sequence shown here is derived from an EMBL/GenBank/DDBJ whole genome shotgun (WGS) entry which is preliminary data.</text>
</comment>
<sequence length="83" mass="9085">MTRKNTVTYNIKSKTSFGADTCVGMSATNPHSPIANPLETSRPDPKIRSRIKSTSSSRGQPQAVTAPRRARPMRDLRSGRGDE</sequence>
<feature type="region of interest" description="Disordered" evidence="1">
    <location>
        <begin position="24"/>
        <end position="83"/>
    </location>
</feature>
<gene>
    <name evidence="2" type="ORF">B296_00009500</name>
</gene>
<accession>A0A427AGT2</accession>
<dbReference type="Proteomes" id="UP000287651">
    <property type="component" value="Unassembled WGS sequence"/>
</dbReference>
<proteinExistence type="predicted"/>
<organism evidence="2 3">
    <name type="scientific">Ensete ventricosum</name>
    <name type="common">Abyssinian banana</name>
    <name type="synonym">Musa ensete</name>
    <dbReference type="NCBI Taxonomy" id="4639"/>
    <lineage>
        <taxon>Eukaryota</taxon>
        <taxon>Viridiplantae</taxon>
        <taxon>Streptophyta</taxon>
        <taxon>Embryophyta</taxon>
        <taxon>Tracheophyta</taxon>
        <taxon>Spermatophyta</taxon>
        <taxon>Magnoliopsida</taxon>
        <taxon>Liliopsida</taxon>
        <taxon>Zingiberales</taxon>
        <taxon>Musaceae</taxon>
        <taxon>Ensete</taxon>
    </lineage>
</organism>
<protein>
    <submittedName>
        <fullName evidence="2">Uncharacterized protein</fullName>
    </submittedName>
</protein>
<evidence type="ECO:0000313" key="3">
    <source>
        <dbReference type="Proteomes" id="UP000287651"/>
    </source>
</evidence>
<evidence type="ECO:0000313" key="2">
    <source>
        <dbReference type="EMBL" id="RRT75381.1"/>
    </source>
</evidence>
<dbReference type="EMBL" id="AMZH03002493">
    <property type="protein sequence ID" value="RRT75381.1"/>
    <property type="molecule type" value="Genomic_DNA"/>
</dbReference>
<dbReference type="AlphaFoldDB" id="A0A427AGT2"/>
<name>A0A427AGT2_ENSVE</name>
<evidence type="ECO:0000256" key="1">
    <source>
        <dbReference type="SAM" id="MobiDB-lite"/>
    </source>
</evidence>
<reference evidence="2 3" key="1">
    <citation type="journal article" date="2014" name="Agronomy (Basel)">
        <title>A Draft Genome Sequence for Ensete ventricosum, the Drought-Tolerant Tree Against Hunger.</title>
        <authorList>
            <person name="Harrison J."/>
            <person name="Moore K.A."/>
            <person name="Paszkiewicz K."/>
            <person name="Jones T."/>
            <person name="Grant M."/>
            <person name="Ambacheew D."/>
            <person name="Muzemil S."/>
            <person name="Studholme D.J."/>
        </authorList>
    </citation>
    <scope>NUCLEOTIDE SEQUENCE [LARGE SCALE GENOMIC DNA]</scope>
</reference>